<proteinExistence type="predicted"/>
<evidence type="ECO:0008006" key="4">
    <source>
        <dbReference type="Google" id="ProtNLM"/>
    </source>
</evidence>
<dbReference type="Proteomes" id="UP000559027">
    <property type="component" value="Unassembled WGS sequence"/>
</dbReference>
<sequence>MGAIGSSRHRRPDAIIIVVCGKAGAGKSTFINTATRSTTMPVNHSQSPQRSSDVLHAAIGDLGRVRFKDGIIFLEVPSLVSLELEEETSVEQDLQTLLESLRNDFRHIRICGLLYLHPITDIDYPDSRARYWALLTRLRRNRYIDQLPGTVVLVTTKWESSHSQASSYQLETQRKRQKELRMYWHRLPREPVSSIVMSFHEYFERAWLIIAASTELRDGDILRRAIVKEGKRREWEKWDEAESKWEWEHEKRMAGEKELARIKSGKKLDKGVDKEGAPGKIVKYDVEKSIEVEGDGLGGCGSSKGKGRSSKGKGRRKKGSRSDMNIITVELRA</sequence>
<feature type="compositionally biased region" description="Basic residues" evidence="1">
    <location>
        <begin position="305"/>
        <end position="319"/>
    </location>
</feature>
<feature type="region of interest" description="Disordered" evidence="1">
    <location>
        <begin position="293"/>
        <end position="333"/>
    </location>
</feature>
<feature type="compositionally biased region" description="Gly residues" evidence="1">
    <location>
        <begin position="295"/>
        <end position="304"/>
    </location>
</feature>
<dbReference type="AlphaFoldDB" id="A0A8H5FZ50"/>
<dbReference type="InterPro" id="IPR027417">
    <property type="entry name" value="P-loop_NTPase"/>
</dbReference>
<keyword evidence="3" id="KW-1185">Reference proteome</keyword>
<comment type="caution">
    <text evidence="2">The sequence shown here is derived from an EMBL/GenBank/DDBJ whole genome shotgun (WGS) entry which is preliminary data.</text>
</comment>
<dbReference type="Gene3D" id="3.40.50.300">
    <property type="entry name" value="P-loop containing nucleotide triphosphate hydrolases"/>
    <property type="match status" value="1"/>
</dbReference>
<evidence type="ECO:0000256" key="1">
    <source>
        <dbReference type="SAM" id="MobiDB-lite"/>
    </source>
</evidence>
<evidence type="ECO:0000313" key="2">
    <source>
        <dbReference type="EMBL" id="KAF5354314.1"/>
    </source>
</evidence>
<dbReference type="SUPFAM" id="SSF52540">
    <property type="entry name" value="P-loop containing nucleoside triphosphate hydrolases"/>
    <property type="match status" value="1"/>
</dbReference>
<protein>
    <recommendedName>
        <fullName evidence="4">G domain-containing protein</fullName>
    </recommendedName>
</protein>
<dbReference type="EMBL" id="JAACJO010000009">
    <property type="protein sequence ID" value="KAF5354314.1"/>
    <property type="molecule type" value="Genomic_DNA"/>
</dbReference>
<accession>A0A8H5FZ50</accession>
<name>A0A8H5FZ50_9AGAR</name>
<evidence type="ECO:0000313" key="3">
    <source>
        <dbReference type="Proteomes" id="UP000559027"/>
    </source>
</evidence>
<reference evidence="2 3" key="1">
    <citation type="journal article" date="2020" name="ISME J.">
        <title>Uncovering the hidden diversity of litter-decomposition mechanisms in mushroom-forming fungi.</title>
        <authorList>
            <person name="Floudas D."/>
            <person name="Bentzer J."/>
            <person name="Ahren D."/>
            <person name="Johansson T."/>
            <person name="Persson P."/>
            <person name="Tunlid A."/>
        </authorList>
    </citation>
    <scope>NUCLEOTIDE SEQUENCE [LARGE SCALE GENOMIC DNA]</scope>
    <source>
        <strain evidence="2 3">CBS 146.42</strain>
    </source>
</reference>
<organism evidence="2 3">
    <name type="scientific">Leucocoprinus leucothites</name>
    <dbReference type="NCBI Taxonomy" id="201217"/>
    <lineage>
        <taxon>Eukaryota</taxon>
        <taxon>Fungi</taxon>
        <taxon>Dikarya</taxon>
        <taxon>Basidiomycota</taxon>
        <taxon>Agaricomycotina</taxon>
        <taxon>Agaricomycetes</taxon>
        <taxon>Agaricomycetidae</taxon>
        <taxon>Agaricales</taxon>
        <taxon>Agaricineae</taxon>
        <taxon>Agaricaceae</taxon>
        <taxon>Leucocoprinus</taxon>
    </lineage>
</organism>
<gene>
    <name evidence="2" type="ORF">D9756_007201</name>
</gene>